<feature type="region of interest" description="Disordered" evidence="1">
    <location>
        <begin position="121"/>
        <end position="192"/>
    </location>
</feature>
<evidence type="ECO:0000256" key="1">
    <source>
        <dbReference type="SAM" id="MobiDB-lite"/>
    </source>
</evidence>
<feature type="region of interest" description="Disordered" evidence="1">
    <location>
        <begin position="740"/>
        <end position="769"/>
    </location>
</feature>
<dbReference type="EMBL" id="JAVRJZ010000019">
    <property type="protein sequence ID" value="KAK2707526.1"/>
    <property type="molecule type" value="Genomic_DNA"/>
</dbReference>
<evidence type="ECO:0000256" key="2">
    <source>
        <dbReference type="SAM" id="SignalP"/>
    </source>
</evidence>
<feature type="compositionally biased region" description="Low complexity" evidence="1">
    <location>
        <begin position="605"/>
        <end position="622"/>
    </location>
</feature>
<evidence type="ECO:0000313" key="3">
    <source>
        <dbReference type="EMBL" id="KAK2707526.1"/>
    </source>
</evidence>
<name>A0AA88HHE8_ARTSF</name>
<evidence type="ECO:0000313" key="4">
    <source>
        <dbReference type="Proteomes" id="UP001187531"/>
    </source>
</evidence>
<feature type="compositionally biased region" description="Acidic residues" evidence="1">
    <location>
        <begin position="1148"/>
        <end position="1157"/>
    </location>
</feature>
<feature type="compositionally biased region" description="Pro residues" evidence="1">
    <location>
        <begin position="553"/>
        <end position="562"/>
    </location>
</feature>
<keyword evidence="2" id="KW-0732">Signal</keyword>
<feature type="compositionally biased region" description="Polar residues" evidence="1">
    <location>
        <begin position="999"/>
        <end position="1017"/>
    </location>
</feature>
<feature type="compositionally biased region" description="Polar residues" evidence="1">
    <location>
        <begin position="1057"/>
        <end position="1076"/>
    </location>
</feature>
<feature type="compositionally biased region" description="Polar residues" evidence="1">
    <location>
        <begin position="972"/>
        <end position="988"/>
    </location>
</feature>
<feature type="chain" id="PRO_5041851714" evidence="2">
    <location>
        <begin position="19"/>
        <end position="1453"/>
    </location>
</feature>
<sequence>MLVHFICHIVLLVSLSQSLRHPYPVNGTASSKLRPLPTTRRPRVIPALTPTTTEFLISTSKPVASTSLAPLLEDDDLSSRGGNQISAGSFKVNRGSANDQIRLKTDTGVFIVTSTPKINEKKRKNSNIRVDQNSRGNSGNRFISSKETSYTFPELAPPPQHKQRDYLRTSAKKPSFASSISTSDPYSRNDYYPAEVTGKDGLANVPRLYEAPPLIENDDVRAPIVSNKVEPPFDTKKETPVYFAPGSIFGDYMVLKDDANFHGQNNSFVTVKKSFFVSNEAADTKTKGQNQFPKESLLPGLRRNDEQSDYVRLETPNRSNKSLFELDNQKPSVLKTEIIREESNKLIQKEAVSLFDLEQNQFQKISDTSESLFEQGRGEKQRAPYISAPGAEDRRRLPYASAPEAEERQRLPYVSAPEVGERQRLPYILAPEISNSPQPPAPPPSPGRNQISFSWASLDADLTESTDIGSIISSIPKSSREKVEAPAVYSALQEPIGPPSPPIVSPRNHHTAPNPAPPSPPNPPAPPSPPEPPSPPVTPSPPYTPSPSETTSPPSPPSPPLPDEGHSKKEKGWPPSNHASYDGKPLVVIYNVHSGGVQGKGPYETGISISSSSAPSDQITTSYGQSPPATNNFQYSQSIPQGPTADTNFYLPSQPATNSIQDPAQIAPSYGLSPPATNNVQYSQPLPQAPSAAANSYLSSQPATNSIQIPTQIAASYGPSPPATNNFQYSQPLPQAQSFAGNSYVPSQPTSNTIHNPANPTFSSPPVTSYSLPASQPSYILSPAQPAIPQQQVFALSPVSSYSLPASQSSYILSPANPAIPQQPQTSYITNSPAVSSQQISNAQGIYSIAPADTNYLTYQPAANQATQYSSGLNWAPPSSPPAQPQIVSYGGQLSASPIRTVVKTRNRSPTSSNSAPQNNPQSPSPPSILDKLKNLKKKKKSKKNNSYSPPSSPPSSPSRPSNSYGAPQAPAVTNSYPAPAAPQSSYEAPQGPPITSYDVPQSSPATSYGVPQSAPATTYGVPQSAPATNYGVPQAPPAASYGVPENPAANDYYTISVPSSNLGPSQQQSNSQVGFGLAQNSNYRLFSIPSSYSGRAPSLPSAPSLYQYRTDRRLLSSQELSKRSSYVYHPPKSSYGVPKDTAYLESSYEEDEESYDDYLKPSSTPPPQDPGLEDVIEQYLQPVYYQPLPSFQFTPVMAKKQKKHKGKGKFNFISKFLDKHENKEREFGSNSVNDNSFRERTAEQELTFSDPTALFGPNEQVNFQYQYRGDPNQGPVEEIKRIFYAGAIILGILGIFPHVALAARTFPIGAAPLAAAAPVASLPLVGRRKRELNSTNPWQNQNMLDDNNYFSVKKINVSLFDTLPLSSAPIPDDLRNELESYLPPSETLQETECFQKTFCENLLETESLKYKDNMLLFYSFLSPDAEANPWLLQSLTAARKNHCSVFYCSQER</sequence>
<dbReference type="Proteomes" id="UP001187531">
    <property type="component" value="Unassembled WGS sequence"/>
</dbReference>
<feature type="compositionally biased region" description="Polar residues" evidence="1">
    <location>
        <begin position="127"/>
        <end position="151"/>
    </location>
</feature>
<feature type="region of interest" description="Disordered" evidence="1">
    <location>
        <begin position="1146"/>
        <end position="1171"/>
    </location>
</feature>
<feature type="region of interest" description="Disordered" evidence="1">
    <location>
        <begin position="370"/>
        <end position="417"/>
    </location>
</feature>
<feature type="signal peptide" evidence="2">
    <location>
        <begin position="1"/>
        <end position="18"/>
    </location>
</feature>
<dbReference type="EMBL" id="JAVRJZ010000019">
    <property type="protein sequence ID" value="KAK2707524.1"/>
    <property type="molecule type" value="Genomic_DNA"/>
</dbReference>
<feature type="compositionally biased region" description="Low complexity" evidence="1">
    <location>
        <begin position="909"/>
        <end position="922"/>
    </location>
</feature>
<feature type="region of interest" description="Disordered" evidence="1">
    <location>
        <begin position="470"/>
        <end position="582"/>
    </location>
</feature>
<dbReference type="EMBL" id="JAVRJZ010000019">
    <property type="protein sequence ID" value="KAK2707525.1"/>
    <property type="molecule type" value="Genomic_DNA"/>
</dbReference>
<comment type="caution">
    <text evidence="3">The sequence shown here is derived from an EMBL/GenBank/DDBJ whole genome shotgun (WGS) entry which is preliminary data.</text>
</comment>
<feature type="compositionally biased region" description="Basic and acidic residues" evidence="1">
    <location>
        <begin position="563"/>
        <end position="572"/>
    </location>
</feature>
<feature type="compositionally biased region" description="Pro residues" evidence="1">
    <location>
        <begin position="437"/>
        <end position="446"/>
    </location>
</feature>
<keyword evidence="4" id="KW-1185">Reference proteome</keyword>
<feature type="compositionally biased region" description="Polar residues" evidence="1">
    <location>
        <begin position="176"/>
        <end position="186"/>
    </location>
</feature>
<feature type="region of interest" description="Disordered" evidence="1">
    <location>
        <begin position="430"/>
        <end position="456"/>
    </location>
</feature>
<feature type="compositionally biased region" description="Pro residues" evidence="1">
    <location>
        <begin position="514"/>
        <end position="545"/>
    </location>
</feature>
<reference evidence="3" key="1">
    <citation type="submission" date="2023-07" db="EMBL/GenBank/DDBJ databases">
        <title>Chromosome-level genome assembly of Artemia franciscana.</title>
        <authorList>
            <person name="Jo E."/>
        </authorList>
    </citation>
    <scope>NUCLEOTIDE SEQUENCE</scope>
    <source>
        <tissue evidence="3">Whole body</tissue>
    </source>
</reference>
<accession>A0AA88HHE8</accession>
<feature type="compositionally biased region" description="Polar residues" evidence="1">
    <location>
        <begin position="623"/>
        <end position="662"/>
    </location>
</feature>
<protein>
    <submittedName>
        <fullName evidence="3">Uncharacterized protein</fullName>
    </submittedName>
</protein>
<feature type="region of interest" description="Disordered" evidence="1">
    <location>
        <begin position="594"/>
        <end position="697"/>
    </location>
</feature>
<proteinExistence type="predicted"/>
<feature type="region of interest" description="Disordered" evidence="1">
    <location>
        <begin position="904"/>
        <end position="1076"/>
    </location>
</feature>
<gene>
    <name evidence="3" type="ORF">QYM36_015288</name>
</gene>
<feature type="compositionally biased region" description="Low complexity" evidence="1">
    <location>
        <begin position="681"/>
        <end position="696"/>
    </location>
</feature>
<feature type="compositionally biased region" description="Basic residues" evidence="1">
    <location>
        <begin position="935"/>
        <end position="944"/>
    </location>
</feature>
<organism evidence="3 4">
    <name type="scientific">Artemia franciscana</name>
    <name type="common">Brine shrimp</name>
    <name type="synonym">Artemia sanfranciscana</name>
    <dbReference type="NCBI Taxonomy" id="6661"/>
    <lineage>
        <taxon>Eukaryota</taxon>
        <taxon>Metazoa</taxon>
        <taxon>Ecdysozoa</taxon>
        <taxon>Arthropoda</taxon>
        <taxon>Crustacea</taxon>
        <taxon>Branchiopoda</taxon>
        <taxon>Anostraca</taxon>
        <taxon>Artemiidae</taxon>
        <taxon>Artemia</taxon>
    </lineage>
</organism>